<dbReference type="RefSeq" id="WP_231851011.1">
    <property type="nucleotide sequence ID" value="NZ_AP012547.1"/>
</dbReference>
<organism evidence="2 3">
    <name type="scientific">Sulfuritalea hydrogenivorans sk43H</name>
    <dbReference type="NCBI Taxonomy" id="1223802"/>
    <lineage>
        <taxon>Bacteria</taxon>
        <taxon>Pseudomonadati</taxon>
        <taxon>Pseudomonadota</taxon>
        <taxon>Betaproteobacteria</taxon>
        <taxon>Nitrosomonadales</taxon>
        <taxon>Sterolibacteriaceae</taxon>
        <taxon>Sulfuritalea</taxon>
    </lineage>
</organism>
<keyword evidence="3" id="KW-1185">Reference proteome</keyword>
<gene>
    <name evidence="2" type="ORF">SUTH_02631</name>
</gene>
<evidence type="ECO:0000259" key="1">
    <source>
        <dbReference type="PROSITE" id="PS50943"/>
    </source>
</evidence>
<dbReference type="PROSITE" id="PS50943">
    <property type="entry name" value="HTH_CROC1"/>
    <property type="match status" value="1"/>
</dbReference>
<accession>W0SKM8</accession>
<dbReference type="InterPro" id="IPR010982">
    <property type="entry name" value="Lambda_DNA-bd_dom_sf"/>
</dbReference>
<protein>
    <recommendedName>
        <fullName evidence="1">HTH cro/C1-type domain-containing protein</fullName>
    </recommendedName>
</protein>
<dbReference type="HOGENOM" id="CLU_1342686_0_0_4"/>
<evidence type="ECO:0000313" key="2">
    <source>
        <dbReference type="EMBL" id="BAO30413.1"/>
    </source>
</evidence>
<dbReference type="AlphaFoldDB" id="W0SKM8"/>
<dbReference type="Pfam" id="PF13560">
    <property type="entry name" value="HTH_31"/>
    <property type="match status" value="1"/>
</dbReference>
<dbReference type="STRING" id="1223802.SUTH_02631"/>
<dbReference type="KEGG" id="shd:SUTH_02631"/>
<name>W0SKM8_9PROT</name>
<dbReference type="GO" id="GO:0003677">
    <property type="term" value="F:DNA binding"/>
    <property type="evidence" value="ECO:0007669"/>
    <property type="project" value="InterPro"/>
</dbReference>
<dbReference type="SUPFAM" id="SSF47413">
    <property type="entry name" value="lambda repressor-like DNA-binding domains"/>
    <property type="match status" value="1"/>
</dbReference>
<dbReference type="Proteomes" id="UP000031637">
    <property type="component" value="Chromosome"/>
</dbReference>
<evidence type="ECO:0000313" key="3">
    <source>
        <dbReference type="Proteomes" id="UP000031637"/>
    </source>
</evidence>
<dbReference type="SMART" id="SM00530">
    <property type="entry name" value="HTH_XRE"/>
    <property type="match status" value="1"/>
</dbReference>
<dbReference type="EMBL" id="AP012547">
    <property type="protein sequence ID" value="BAO30413.1"/>
    <property type="molecule type" value="Genomic_DNA"/>
</dbReference>
<dbReference type="InterPro" id="IPR001387">
    <property type="entry name" value="Cro/C1-type_HTH"/>
</dbReference>
<dbReference type="Gene3D" id="1.10.260.40">
    <property type="entry name" value="lambda repressor-like DNA-binding domains"/>
    <property type="match status" value="1"/>
</dbReference>
<proteinExistence type="predicted"/>
<dbReference type="CDD" id="cd00093">
    <property type="entry name" value="HTH_XRE"/>
    <property type="match status" value="1"/>
</dbReference>
<sequence>MVAKKKTQADQAAQTLVVAEPIDAIAAELRKAREASGASFSDLHRVTGLSRTTLHQYEAGTRKPGAREIRLLCDALNTTPNRLIYGTEEPFKGKSRLHAMLDLSSEDLRTARLAMLLMMLSKDERDAWITLLGESIKARTGGGEKLDATLDAIEAATEVMASGMAEAIEAALPAQKIAELGQSIEAEIAARTESKAKNRRKAQK</sequence>
<reference evidence="2 3" key="1">
    <citation type="journal article" date="2014" name="Syst. Appl. Microbiol.">
        <title>Complete genomes of freshwater sulfur oxidizers Sulfuricella denitrificans skB26 and Sulfuritalea hydrogenivorans sk43H: genetic insights into the sulfur oxidation pathway of betaproteobacteria.</title>
        <authorList>
            <person name="Watanabe T."/>
            <person name="Kojima H."/>
            <person name="Fukui M."/>
        </authorList>
    </citation>
    <scope>NUCLEOTIDE SEQUENCE [LARGE SCALE GENOMIC DNA]</scope>
    <source>
        <strain evidence="2">DSM22779</strain>
    </source>
</reference>
<feature type="domain" description="HTH cro/C1-type" evidence="1">
    <location>
        <begin position="29"/>
        <end position="83"/>
    </location>
</feature>